<dbReference type="InterPro" id="IPR000595">
    <property type="entry name" value="cNMP-bd_dom"/>
</dbReference>
<dbReference type="EMBL" id="KQ964258">
    <property type="protein sequence ID" value="KXJ88359.1"/>
    <property type="molecule type" value="Genomic_DNA"/>
</dbReference>
<dbReference type="PROSITE" id="PS00059">
    <property type="entry name" value="ADH_ZINC"/>
    <property type="match status" value="1"/>
</dbReference>
<evidence type="ECO:0000259" key="5">
    <source>
        <dbReference type="PROSITE" id="PS50042"/>
    </source>
</evidence>
<comment type="cofactor">
    <cofactor evidence="4">
        <name>Zn(2+)</name>
        <dbReference type="ChEBI" id="CHEBI:29105"/>
    </cofactor>
</comment>
<keyword evidence="7" id="KW-1185">Reference proteome</keyword>
<dbReference type="Gene3D" id="3.40.50.720">
    <property type="entry name" value="NAD(P)-binding Rossmann-like Domain"/>
    <property type="match status" value="1"/>
</dbReference>
<evidence type="ECO:0000313" key="7">
    <source>
        <dbReference type="Proteomes" id="UP000070501"/>
    </source>
</evidence>
<reference evidence="7" key="1">
    <citation type="submission" date="2016-02" db="EMBL/GenBank/DDBJ databases">
        <title>Draft genome sequence of Microdochium bolleyi, a fungal endophyte of beachgrass.</title>
        <authorList>
            <consortium name="DOE Joint Genome Institute"/>
            <person name="David A.S."/>
            <person name="May G."/>
            <person name="Haridas S."/>
            <person name="Lim J."/>
            <person name="Wang M."/>
            <person name="Labutti K."/>
            <person name="Lipzen A."/>
            <person name="Barry K."/>
            <person name="Grigoriev I.V."/>
        </authorList>
    </citation>
    <scope>NUCLEOTIDE SEQUENCE [LARGE SCALE GENOMIC DNA]</scope>
    <source>
        <strain evidence="7">J235TASD1</strain>
    </source>
</reference>
<keyword evidence="2 4" id="KW-0862">Zinc</keyword>
<dbReference type="GO" id="GO:0008270">
    <property type="term" value="F:zinc ion binding"/>
    <property type="evidence" value="ECO:0007669"/>
    <property type="project" value="InterPro"/>
</dbReference>
<dbReference type="OrthoDB" id="1879366at2759"/>
<dbReference type="InterPro" id="IPR013154">
    <property type="entry name" value="ADH-like_N"/>
</dbReference>
<dbReference type="PANTHER" id="PTHR43401:SF5">
    <property type="entry name" value="ALCOHOL DEHYDROGENASE-RELATED"/>
    <property type="match status" value="1"/>
</dbReference>
<dbReference type="Gene3D" id="3.90.180.10">
    <property type="entry name" value="Medium-chain alcohol dehydrogenases, catalytic domain"/>
    <property type="match status" value="1"/>
</dbReference>
<protein>
    <submittedName>
        <fullName evidence="6">Chaperonin 10-like protein</fullName>
    </submittedName>
</protein>
<dbReference type="InterPro" id="IPR011032">
    <property type="entry name" value="GroES-like_sf"/>
</dbReference>
<dbReference type="AlphaFoldDB" id="A0A136IU84"/>
<evidence type="ECO:0000256" key="4">
    <source>
        <dbReference type="RuleBase" id="RU361277"/>
    </source>
</evidence>
<dbReference type="SUPFAM" id="SSF51735">
    <property type="entry name" value="NAD(P)-binding Rossmann-fold domains"/>
    <property type="match status" value="1"/>
</dbReference>
<name>A0A136IU84_9PEZI</name>
<evidence type="ECO:0000256" key="1">
    <source>
        <dbReference type="ARBA" id="ARBA00022723"/>
    </source>
</evidence>
<proteinExistence type="inferred from homology"/>
<dbReference type="InterPro" id="IPR002328">
    <property type="entry name" value="ADH_Zn_CS"/>
</dbReference>
<dbReference type="PANTHER" id="PTHR43401">
    <property type="entry name" value="L-THREONINE 3-DEHYDROGENASE"/>
    <property type="match status" value="1"/>
</dbReference>
<organism evidence="6 7">
    <name type="scientific">Microdochium bolleyi</name>
    <dbReference type="NCBI Taxonomy" id="196109"/>
    <lineage>
        <taxon>Eukaryota</taxon>
        <taxon>Fungi</taxon>
        <taxon>Dikarya</taxon>
        <taxon>Ascomycota</taxon>
        <taxon>Pezizomycotina</taxon>
        <taxon>Sordariomycetes</taxon>
        <taxon>Xylariomycetidae</taxon>
        <taxon>Xylariales</taxon>
        <taxon>Microdochiaceae</taxon>
        <taxon>Microdochium</taxon>
    </lineage>
</organism>
<dbReference type="SMART" id="SM00829">
    <property type="entry name" value="PKS_ER"/>
    <property type="match status" value="1"/>
</dbReference>
<comment type="similarity">
    <text evidence="4">Belongs to the zinc-containing alcohol dehydrogenase family.</text>
</comment>
<dbReference type="Proteomes" id="UP000070501">
    <property type="component" value="Unassembled WGS sequence"/>
</dbReference>
<dbReference type="InterPro" id="IPR020843">
    <property type="entry name" value="ER"/>
</dbReference>
<gene>
    <name evidence="6" type="ORF">Micbo1qcDRAFT_214241</name>
</gene>
<keyword evidence="1 4" id="KW-0479">Metal-binding</keyword>
<evidence type="ECO:0000256" key="3">
    <source>
        <dbReference type="ARBA" id="ARBA00023002"/>
    </source>
</evidence>
<dbReference type="Pfam" id="PF00107">
    <property type="entry name" value="ADH_zinc_N"/>
    <property type="match status" value="1"/>
</dbReference>
<dbReference type="CDD" id="cd08254">
    <property type="entry name" value="hydroxyacyl_CoA_DH"/>
    <property type="match status" value="1"/>
</dbReference>
<evidence type="ECO:0000313" key="6">
    <source>
        <dbReference type="EMBL" id="KXJ88359.1"/>
    </source>
</evidence>
<dbReference type="STRING" id="196109.A0A136IU84"/>
<dbReference type="InterPro" id="IPR013149">
    <property type="entry name" value="ADH-like_C"/>
</dbReference>
<dbReference type="SUPFAM" id="SSF50129">
    <property type="entry name" value="GroES-like"/>
    <property type="match status" value="1"/>
</dbReference>
<keyword evidence="3" id="KW-0560">Oxidoreductase</keyword>
<sequence length="363" mass="39452">MTAIISKTMFAWRKHKDSTEPVHPTPQVWEEIPVPVPGPTGVLCKMLAAGVCRSDHSLLHVPFQKQPSWFQDEFTLGHEGCGQIVQLGEQVGSSNPHLRVGDVVALHAVPGCGASDCPECTRDLSQLCELGHHSGIGQEGFYAPYAVVDSRGVVPVPQGVSPAEAAVATDAVTTAYHAIHRRGQVRSSELLFLFGLGGLGFNALQIIRNIGARVIVAEVKQDLLDAAADLGIPREDLVPVGTAPLDFIREHGLEGKIDTVFDFVGHTQTFRDAQHIVRRGGKILCIGTLNKENTVYMSIGTRKRLSFIFSYGGQVDDLREVLELIAQGKIRPLVKTRTLRDFPEVLAELGEGKVHGRVALLFE</sequence>
<dbReference type="InParanoid" id="A0A136IU84"/>
<feature type="domain" description="Cyclic nucleotide-binding" evidence="5">
    <location>
        <begin position="324"/>
        <end position="363"/>
    </location>
</feature>
<accession>A0A136IU84</accession>
<dbReference type="Pfam" id="PF08240">
    <property type="entry name" value="ADH_N"/>
    <property type="match status" value="1"/>
</dbReference>
<evidence type="ECO:0000256" key="2">
    <source>
        <dbReference type="ARBA" id="ARBA00022833"/>
    </source>
</evidence>
<dbReference type="PROSITE" id="PS50042">
    <property type="entry name" value="CNMP_BINDING_3"/>
    <property type="match status" value="1"/>
</dbReference>
<dbReference type="InterPro" id="IPR050129">
    <property type="entry name" value="Zn_alcohol_dh"/>
</dbReference>
<dbReference type="InterPro" id="IPR036291">
    <property type="entry name" value="NAD(P)-bd_dom_sf"/>
</dbReference>
<dbReference type="GO" id="GO:0016491">
    <property type="term" value="F:oxidoreductase activity"/>
    <property type="evidence" value="ECO:0007669"/>
    <property type="project" value="UniProtKB-KW"/>
</dbReference>